<dbReference type="EMBL" id="LIIN01000172">
    <property type="protein sequence ID" value="KZX19927.1"/>
    <property type="molecule type" value="Genomic_DNA"/>
</dbReference>
<protein>
    <submittedName>
        <fullName evidence="2">Uncharacterized protein</fullName>
    </submittedName>
</protein>
<proteinExistence type="predicted"/>
<feature type="region of interest" description="Disordered" evidence="1">
    <location>
        <begin position="53"/>
        <end position="74"/>
    </location>
</feature>
<dbReference type="AlphaFoldDB" id="A0A162IZ83"/>
<feature type="compositionally biased region" description="Low complexity" evidence="1">
    <location>
        <begin position="1"/>
        <end position="14"/>
    </location>
</feature>
<evidence type="ECO:0000313" key="2">
    <source>
        <dbReference type="EMBL" id="KZX19927.1"/>
    </source>
</evidence>
<evidence type="ECO:0000256" key="1">
    <source>
        <dbReference type="SAM" id="MobiDB-lite"/>
    </source>
</evidence>
<gene>
    <name evidence="2" type="ORF">ACH61_02977</name>
</gene>
<comment type="caution">
    <text evidence="2">The sequence shown here is derived from an EMBL/GenBank/DDBJ whole genome shotgun (WGS) entry which is preliminary data.</text>
</comment>
<keyword evidence="3" id="KW-1185">Reference proteome</keyword>
<reference evidence="2 3" key="1">
    <citation type="submission" date="2015-08" db="EMBL/GenBank/DDBJ databases">
        <title>Draft Genome Sequence of Rathayibacter sp. Strain VKM Ac-2596 Isolated from Leaf Gall Induced by Plant-Parasitic Nematodes.</title>
        <authorList>
            <person name="Vasilenko O.V."/>
            <person name="Starodumova I.P."/>
            <person name="Tarlachkov S.V."/>
            <person name="Dorofeeva L.V."/>
            <person name="Evtushenko L.I."/>
        </authorList>
    </citation>
    <scope>NUCLEOTIDE SEQUENCE [LARGE SCALE GENOMIC DNA]</scope>
    <source>
        <strain evidence="2 3">VKM Ac-2596</strain>
    </source>
</reference>
<name>A0A162IZ83_9MICO</name>
<evidence type="ECO:0000313" key="3">
    <source>
        <dbReference type="Proteomes" id="UP000076717"/>
    </source>
</evidence>
<sequence>MSKLGASGSSPAAGTAPCVVRSPHRPWYDAGTRIDPAVSVASPIAACPSETAVAGPLEEPPGIAPGTAGFGGVP</sequence>
<dbReference type="Proteomes" id="UP000076717">
    <property type="component" value="Unassembled WGS sequence"/>
</dbReference>
<feature type="region of interest" description="Disordered" evidence="1">
    <location>
        <begin position="1"/>
        <end position="21"/>
    </location>
</feature>
<organism evidence="2 3">
    <name type="scientific">Rathayibacter tanaceti</name>
    <dbReference type="NCBI Taxonomy" id="1671680"/>
    <lineage>
        <taxon>Bacteria</taxon>
        <taxon>Bacillati</taxon>
        <taxon>Actinomycetota</taxon>
        <taxon>Actinomycetes</taxon>
        <taxon>Micrococcales</taxon>
        <taxon>Microbacteriaceae</taxon>
        <taxon>Rathayibacter</taxon>
    </lineage>
</organism>
<accession>A0A162IZ83</accession>